<evidence type="ECO:0000313" key="2">
    <source>
        <dbReference type="Proteomes" id="UP001291653"/>
    </source>
</evidence>
<organism evidence="1 2">
    <name type="scientific">Streptomyces yaizuensis</name>
    <dbReference type="NCBI Taxonomy" id="2989713"/>
    <lineage>
        <taxon>Bacteria</taxon>
        <taxon>Bacillati</taxon>
        <taxon>Actinomycetota</taxon>
        <taxon>Actinomycetes</taxon>
        <taxon>Kitasatosporales</taxon>
        <taxon>Streptomycetaceae</taxon>
        <taxon>Streptomyces</taxon>
    </lineage>
</organism>
<reference evidence="1 2" key="1">
    <citation type="submission" date="2022-10" db="EMBL/GenBank/DDBJ databases">
        <title>Draft genome sequence of Streptomyces sp. YSPA8.</title>
        <authorList>
            <person name="Moriuchi R."/>
            <person name="Dohra H."/>
            <person name="Yamamura H."/>
            <person name="Kodani S."/>
        </authorList>
    </citation>
    <scope>NUCLEOTIDE SEQUENCE [LARGE SCALE GENOMIC DNA]</scope>
    <source>
        <strain evidence="1 2">YSPA8</strain>
    </source>
</reference>
<evidence type="ECO:0000313" key="1">
    <source>
        <dbReference type="EMBL" id="GLF95511.1"/>
    </source>
</evidence>
<evidence type="ECO:0008006" key="3">
    <source>
        <dbReference type="Google" id="ProtNLM"/>
    </source>
</evidence>
<gene>
    <name evidence="1" type="ORF">SYYSPA8_14460</name>
</gene>
<dbReference type="Proteomes" id="UP001291653">
    <property type="component" value="Unassembled WGS sequence"/>
</dbReference>
<accession>A0ABQ5NZW9</accession>
<sequence length="68" mass="7882">MKVFYRSESVILVWGDFSAHWNRAMRAGATERDWLPLERLPACAPKPNLVELLWSLVKKRDSRTSPPT</sequence>
<proteinExistence type="predicted"/>
<comment type="caution">
    <text evidence="1">The sequence shown here is derived from an EMBL/GenBank/DDBJ whole genome shotgun (WGS) entry which is preliminary data.</text>
</comment>
<protein>
    <recommendedName>
        <fullName evidence="3">Tc1-like transposase DDE domain-containing protein</fullName>
    </recommendedName>
</protein>
<dbReference type="EMBL" id="BSBI01000005">
    <property type="protein sequence ID" value="GLF95511.1"/>
    <property type="molecule type" value="Genomic_DNA"/>
</dbReference>
<name>A0ABQ5NZW9_9ACTN</name>
<keyword evidence="2" id="KW-1185">Reference proteome</keyword>